<dbReference type="Proteomes" id="UP001187192">
    <property type="component" value="Unassembled WGS sequence"/>
</dbReference>
<reference evidence="1" key="1">
    <citation type="submission" date="2023-07" db="EMBL/GenBank/DDBJ databases">
        <title>draft genome sequence of fig (Ficus carica).</title>
        <authorList>
            <person name="Takahashi T."/>
            <person name="Nishimura K."/>
        </authorList>
    </citation>
    <scope>NUCLEOTIDE SEQUENCE</scope>
</reference>
<evidence type="ECO:0000313" key="2">
    <source>
        <dbReference type="Proteomes" id="UP001187192"/>
    </source>
</evidence>
<protein>
    <submittedName>
        <fullName evidence="1">Uncharacterized protein</fullName>
    </submittedName>
</protein>
<sequence>MVVFDPCSYGSLTKFADWNHCGCATEVLGSLGIELGTAVVAGLTCSSPSPSPSETEVRRMI</sequence>
<evidence type="ECO:0000313" key="1">
    <source>
        <dbReference type="EMBL" id="GMN50241.1"/>
    </source>
</evidence>
<organism evidence="1 2">
    <name type="scientific">Ficus carica</name>
    <name type="common">Common fig</name>
    <dbReference type="NCBI Taxonomy" id="3494"/>
    <lineage>
        <taxon>Eukaryota</taxon>
        <taxon>Viridiplantae</taxon>
        <taxon>Streptophyta</taxon>
        <taxon>Embryophyta</taxon>
        <taxon>Tracheophyta</taxon>
        <taxon>Spermatophyta</taxon>
        <taxon>Magnoliopsida</taxon>
        <taxon>eudicotyledons</taxon>
        <taxon>Gunneridae</taxon>
        <taxon>Pentapetalae</taxon>
        <taxon>rosids</taxon>
        <taxon>fabids</taxon>
        <taxon>Rosales</taxon>
        <taxon>Moraceae</taxon>
        <taxon>Ficeae</taxon>
        <taxon>Ficus</taxon>
    </lineage>
</organism>
<dbReference type="EMBL" id="BTGU01000033">
    <property type="protein sequence ID" value="GMN50241.1"/>
    <property type="molecule type" value="Genomic_DNA"/>
</dbReference>
<dbReference type="Gramene" id="FCD_00000221-RA">
    <property type="protein sequence ID" value="FCD_00000221-RA:cds"/>
    <property type="gene ID" value="FCD_00000221"/>
</dbReference>
<comment type="caution">
    <text evidence="1">The sequence shown here is derived from an EMBL/GenBank/DDBJ whole genome shotgun (WGS) entry which is preliminary data.</text>
</comment>
<gene>
    <name evidence="1" type="ORF">TIFTF001_019403</name>
</gene>
<dbReference type="AlphaFoldDB" id="A0AA88AWX2"/>
<accession>A0AA88AWX2</accession>
<name>A0AA88AWX2_FICCA</name>
<proteinExistence type="predicted"/>
<keyword evidence="2" id="KW-1185">Reference proteome</keyword>